<dbReference type="Pfam" id="PF03663">
    <property type="entry name" value="Glyco_hydro_76"/>
    <property type="match status" value="1"/>
</dbReference>
<accession>A0AA39J2Z1</accession>
<dbReference type="GO" id="GO:0005975">
    <property type="term" value="P:carbohydrate metabolic process"/>
    <property type="evidence" value="ECO:0007669"/>
    <property type="project" value="InterPro"/>
</dbReference>
<dbReference type="InterPro" id="IPR053169">
    <property type="entry name" value="MUG_Protein"/>
</dbReference>
<comment type="caution">
    <text evidence="3">The sequence shown here is derived from an EMBL/GenBank/DDBJ whole genome shotgun (WGS) entry which is preliminary data.</text>
</comment>
<dbReference type="AlphaFoldDB" id="A0AA39J2Z1"/>
<dbReference type="InterPro" id="IPR005198">
    <property type="entry name" value="Glyco_hydro_76"/>
</dbReference>
<proteinExistence type="predicted"/>
<evidence type="ECO:0000313" key="3">
    <source>
        <dbReference type="EMBL" id="KAK0433869.1"/>
    </source>
</evidence>
<dbReference type="Proteomes" id="UP001175226">
    <property type="component" value="Unassembled WGS sequence"/>
</dbReference>
<dbReference type="Gene3D" id="1.50.10.20">
    <property type="match status" value="1"/>
</dbReference>
<dbReference type="PANTHER" id="PTHR47791">
    <property type="entry name" value="MEIOTICALLY UP-REGULATED GENE 191 PROTEIN"/>
    <property type="match status" value="1"/>
</dbReference>
<evidence type="ECO:0000313" key="4">
    <source>
        <dbReference type="Proteomes" id="UP001175226"/>
    </source>
</evidence>
<evidence type="ECO:0000256" key="2">
    <source>
        <dbReference type="SAM" id="Phobius"/>
    </source>
</evidence>
<feature type="compositionally biased region" description="Polar residues" evidence="1">
    <location>
        <begin position="705"/>
        <end position="719"/>
    </location>
</feature>
<reference evidence="3" key="1">
    <citation type="submission" date="2023-06" db="EMBL/GenBank/DDBJ databases">
        <authorList>
            <consortium name="Lawrence Berkeley National Laboratory"/>
            <person name="Ahrendt S."/>
            <person name="Sahu N."/>
            <person name="Indic B."/>
            <person name="Wong-Bajracharya J."/>
            <person name="Merenyi Z."/>
            <person name="Ke H.-M."/>
            <person name="Monk M."/>
            <person name="Kocsube S."/>
            <person name="Drula E."/>
            <person name="Lipzen A."/>
            <person name="Balint B."/>
            <person name="Henrissat B."/>
            <person name="Andreopoulos B."/>
            <person name="Martin F.M."/>
            <person name="Harder C.B."/>
            <person name="Rigling D."/>
            <person name="Ford K.L."/>
            <person name="Foster G.D."/>
            <person name="Pangilinan J."/>
            <person name="Papanicolaou A."/>
            <person name="Barry K."/>
            <person name="LaButti K."/>
            <person name="Viragh M."/>
            <person name="Koriabine M."/>
            <person name="Yan M."/>
            <person name="Riley R."/>
            <person name="Champramary S."/>
            <person name="Plett K.L."/>
            <person name="Tsai I.J."/>
            <person name="Slot J."/>
            <person name="Sipos G."/>
            <person name="Plett J."/>
            <person name="Nagy L.G."/>
            <person name="Grigoriev I.V."/>
        </authorList>
    </citation>
    <scope>NUCLEOTIDE SEQUENCE</scope>
    <source>
        <strain evidence="3">FPL87.14</strain>
    </source>
</reference>
<dbReference type="PANTHER" id="PTHR47791:SF3">
    <property type="entry name" value="MEIOTICALLY UP-REGULATED GENE 191 PROTEIN"/>
    <property type="match status" value="1"/>
</dbReference>
<feature type="compositionally biased region" description="Low complexity" evidence="1">
    <location>
        <begin position="720"/>
        <end position="737"/>
    </location>
</feature>
<keyword evidence="4" id="KW-1185">Reference proteome</keyword>
<keyword evidence="2" id="KW-0472">Membrane</keyword>
<dbReference type="EMBL" id="JAUEPT010000076">
    <property type="protein sequence ID" value="KAK0433869.1"/>
    <property type="molecule type" value="Genomic_DNA"/>
</dbReference>
<feature type="region of interest" description="Disordered" evidence="1">
    <location>
        <begin position="703"/>
        <end position="739"/>
    </location>
</feature>
<keyword evidence="2" id="KW-0812">Transmembrane</keyword>
<sequence>MNEGTRASTVPHDCRLIMAESLLQELVDAIIDEVCSFGDLKACSLTCHAFSSRARAILFREVKLSGRSQLDAFQRFHELCVESPHIPSLVQTLCIHGYHRGPTLLRPASDTVNSILQFMQHLKVIKFYDVTISYFCDGSLARLSSHPFREIHLYDVVFHENGFDQMCAVLQGSPDLERLFVHHTGPTMVSMFGGDETNQPRLDHTHDTRRGPRIRDLSVVSRYSYSYPAFMEAILETKTCPVSVEKLRRFAFSLSKTVDFQHLAKILKLTSGTLRVLLLTFNCPSAWHSLPLSGLPIVRIGHLRNVAFMVTSGHDGPHYSQWWIQSLRRVIQSNQSPVLRTMDIELDASFLENPAPQPHAAIDKAVSMLQSNGQFNDSTFDIPGRLYAQMAEFDRLTNQTTYKQTLKQCFALAETISPDFLTTSSIADGLNYGYAAARAYTAYRDPDFIALAVTSWTSARRYTISKEQAVSGTTDVKQSKLSSSCQGTTLMGGTYSSTDPTDAYLYSMASGFFLVVSALLVEATSNQTYLDAAIESANFIQSHLLNPSNAVMAFLSSDSSQSCSMDTSAFSTNTGIFVEGLVILADITRNTSTEALLRSIIVAVTTNTSWQGLDGILVVGSDGGHYIVRALAALYERNTTSSNLRVYIKEYIGVQYNAVIEKATLDGSNIYGIPWTGPPRTVFSSGNQTVAVSALLGGIQLLDDQPSSRPSDRPTSNGIPASGRPTASTTTSSPLLPKHNPTGAIVGGVVGGLAGLAVTVACVLLCRRQRRQRNNAPLVDERSPKILTPFIATTIREEISRELPLNQGKMARYPVSASRGESSTSSGADVDVRRVDGQISTILGATISPPNPIYNQRREELPTEELLRMLNQRRLLPSRWDGQDEEPPPEYHEGRTM</sequence>
<feature type="region of interest" description="Disordered" evidence="1">
    <location>
        <begin position="878"/>
        <end position="897"/>
    </location>
</feature>
<feature type="transmembrane region" description="Helical" evidence="2">
    <location>
        <begin position="744"/>
        <end position="766"/>
    </location>
</feature>
<keyword evidence="2" id="KW-1133">Transmembrane helix</keyword>
<organism evidence="3 4">
    <name type="scientific">Armillaria borealis</name>
    <dbReference type="NCBI Taxonomy" id="47425"/>
    <lineage>
        <taxon>Eukaryota</taxon>
        <taxon>Fungi</taxon>
        <taxon>Dikarya</taxon>
        <taxon>Basidiomycota</taxon>
        <taxon>Agaricomycotina</taxon>
        <taxon>Agaricomycetes</taxon>
        <taxon>Agaricomycetidae</taxon>
        <taxon>Agaricales</taxon>
        <taxon>Marasmiineae</taxon>
        <taxon>Physalacriaceae</taxon>
        <taxon>Armillaria</taxon>
    </lineage>
</organism>
<dbReference type="InterPro" id="IPR008928">
    <property type="entry name" value="6-hairpin_glycosidase_sf"/>
</dbReference>
<protein>
    <submittedName>
        <fullName evidence="3">Uncharacterized protein</fullName>
    </submittedName>
</protein>
<name>A0AA39J2Z1_9AGAR</name>
<gene>
    <name evidence="3" type="ORF">EV421DRAFT_2039945</name>
</gene>
<evidence type="ECO:0000256" key="1">
    <source>
        <dbReference type="SAM" id="MobiDB-lite"/>
    </source>
</evidence>
<dbReference type="SUPFAM" id="SSF48208">
    <property type="entry name" value="Six-hairpin glycosidases"/>
    <property type="match status" value="1"/>
</dbReference>